<evidence type="ECO:0000313" key="2">
    <source>
        <dbReference type="Proteomes" id="UP000193380"/>
    </source>
</evidence>
<reference evidence="1" key="2">
    <citation type="submission" date="2014-03" db="EMBL/GenBank/DDBJ databases">
        <authorList>
            <person name="Genoscope - CEA"/>
        </authorList>
    </citation>
    <scope>NUCLEOTIDE SEQUENCE</scope>
</reference>
<dbReference type="AlphaFoldDB" id="A0A060Y140"/>
<accession>A0A060Y140</accession>
<proteinExistence type="predicted"/>
<dbReference type="EMBL" id="FR906895">
    <property type="protein sequence ID" value="CDQ85643.1"/>
    <property type="molecule type" value="Genomic_DNA"/>
</dbReference>
<dbReference type="STRING" id="8022.A0A060Y140"/>
<organism evidence="1 2">
    <name type="scientific">Oncorhynchus mykiss</name>
    <name type="common">Rainbow trout</name>
    <name type="synonym">Salmo gairdneri</name>
    <dbReference type="NCBI Taxonomy" id="8022"/>
    <lineage>
        <taxon>Eukaryota</taxon>
        <taxon>Metazoa</taxon>
        <taxon>Chordata</taxon>
        <taxon>Craniata</taxon>
        <taxon>Vertebrata</taxon>
        <taxon>Euteleostomi</taxon>
        <taxon>Actinopterygii</taxon>
        <taxon>Neopterygii</taxon>
        <taxon>Teleostei</taxon>
        <taxon>Protacanthopterygii</taxon>
        <taxon>Salmoniformes</taxon>
        <taxon>Salmonidae</taxon>
        <taxon>Salmoninae</taxon>
        <taxon>Oncorhynchus</taxon>
    </lineage>
</organism>
<evidence type="ECO:0000313" key="1">
    <source>
        <dbReference type="EMBL" id="CDQ85643.1"/>
    </source>
</evidence>
<dbReference type="Proteomes" id="UP000193380">
    <property type="component" value="Unassembled WGS sequence"/>
</dbReference>
<gene>
    <name evidence="1" type="ORF">GSONMT00011339001</name>
</gene>
<name>A0A060Y140_ONCMY</name>
<dbReference type="PaxDb" id="8022-A0A060Y140"/>
<protein>
    <recommendedName>
        <fullName evidence="3">C-type lectin domain-containing protein</fullName>
    </recommendedName>
</protein>
<dbReference type="Gene3D" id="3.10.100.10">
    <property type="entry name" value="Mannose-Binding Protein A, subunit A"/>
    <property type="match status" value="1"/>
</dbReference>
<sequence>MLSPQDFCSASQQARSPSSWITLFLLYSIVTMCTRVEGWSYHHSNESMNWDTARKWCTEHYTDMVAIQNRGEISHLKGPQSRSSFQFAAASDRNELQQTLKLDSFISISSFNDSNNGHTY</sequence>
<evidence type="ECO:0008006" key="3">
    <source>
        <dbReference type="Google" id="ProtNLM"/>
    </source>
</evidence>
<dbReference type="InterPro" id="IPR016187">
    <property type="entry name" value="CTDL_fold"/>
</dbReference>
<dbReference type="SUPFAM" id="SSF56436">
    <property type="entry name" value="C-type lectin-like"/>
    <property type="match status" value="1"/>
</dbReference>
<dbReference type="InterPro" id="IPR016186">
    <property type="entry name" value="C-type_lectin-like/link_sf"/>
</dbReference>
<reference evidence="1" key="1">
    <citation type="journal article" date="2014" name="Nat. Commun.">
        <title>The rainbow trout genome provides novel insights into evolution after whole-genome duplication in vertebrates.</title>
        <authorList>
            <person name="Berthelot C."/>
            <person name="Brunet F."/>
            <person name="Chalopin D."/>
            <person name="Juanchich A."/>
            <person name="Bernard M."/>
            <person name="Noel B."/>
            <person name="Bento P."/>
            <person name="Da Silva C."/>
            <person name="Labadie K."/>
            <person name="Alberti A."/>
            <person name="Aury J.M."/>
            <person name="Louis A."/>
            <person name="Dehais P."/>
            <person name="Bardou P."/>
            <person name="Montfort J."/>
            <person name="Klopp C."/>
            <person name="Cabau C."/>
            <person name="Gaspin C."/>
            <person name="Thorgaard G.H."/>
            <person name="Boussaha M."/>
            <person name="Quillet E."/>
            <person name="Guyomard R."/>
            <person name="Galiana D."/>
            <person name="Bobe J."/>
            <person name="Volff J.N."/>
            <person name="Genet C."/>
            <person name="Wincker P."/>
            <person name="Jaillon O."/>
            <person name="Roest Crollius H."/>
            <person name="Guiguen Y."/>
        </authorList>
    </citation>
    <scope>NUCLEOTIDE SEQUENCE [LARGE SCALE GENOMIC DNA]</scope>
</reference>